<organism evidence="1 2">
    <name type="scientific">Phaseolus angularis</name>
    <name type="common">Azuki bean</name>
    <name type="synonym">Vigna angularis</name>
    <dbReference type="NCBI Taxonomy" id="3914"/>
    <lineage>
        <taxon>Eukaryota</taxon>
        <taxon>Viridiplantae</taxon>
        <taxon>Streptophyta</taxon>
        <taxon>Embryophyta</taxon>
        <taxon>Tracheophyta</taxon>
        <taxon>Spermatophyta</taxon>
        <taxon>Magnoliopsida</taxon>
        <taxon>eudicotyledons</taxon>
        <taxon>Gunneridae</taxon>
        <taxon>Pentapetalae</taxon>
        <taxon>rosids</taxon>
        <taxon>fabids</taxon>
        <taxon>Fabales</taxon>
        <taxon>Fabaceae</taxon>
        <taxon>Papilionoideae</taxon>
        <taxon>50 kb inversion clade</taxon>
        <taxon>NPAAA clade</taxon>
        <taxon>indigoferoid/millettioid clade</taxon>
        <taxon>Phaseoleae</taxon>
        <taxon>Vigna</taxon>
    </lineage>
</organism>
<evidence type="ECO:0000313" key="2">
    <source>
        <dbReference type="Proteomes" id="UP000743370"/>
    </source>
</evidence>
<dbReference type="GO" id="GO:0045927">
    <property type="term" value="P:positive regulation of growth"/>
    <property type="evidence" value="ECO:0007669"/>
    <property type="project" value="InterPro"/>
</dbReference>
<sequence>MHRQHLKRDSINDGFIEWRSMKGTVVVDLQFGCCETLEDWVQITLGAEKILAQAGLAGSNLYLNLGSEISRKSGAMRVETFHHADKDKVEHYILELLVWLHHLVIKSKAGSDTGKVRPTTKYPVGDVNTKKPVRRISKSLDFGSVSIRFKENYKLTKNYVASRNSITASTGNELQLRHATLNSEHFTHTAITKAPPAPLADLQLHATVSCFNRFQYFHSITRIVPHTEILKFEIQLLRFSRTER</sequence>
<evidence type="ECO:0000313" key="1">
    <source>
        <dbReference type="EMBL" id="KAG2396688.1"/>
    </source>
</evidence>
<proteinExistence type="predicted"/>
<dbReference type="PANTHER" id="PTHR31730:SF2">
    <property type="entry name" value="PROTEIN PSK SIMULATOR 3"/>
    <property type="match status" value="1"/>
</dbReference>
<dbReference type="AlphaFoldDB" id="A0A8T0KB87"/>
<dbReference type="EMBL" id="JABFOF010000005">
    <property type="protein sequence ID" value="KAG2396688.1"/>
    <property type="molecule type" value="Genomic_DNA"/>
</dbReference>
<reference evidence="1 2" key="1">
    <citation type="submission" date="2020-05" db="EMBL/GenBank/DDBJ databases">
        <title>Vigna angularis (adzuki bean) Var. LongXiaoDou No. 4 denovo assembly.</title>
        <authorList>
            <person name="Xiang H."/>
        </authorList>
    </citation>
    <scope>NUCLEOTIDE SEQUENCE [LARGE SCALE GENOMIC DNA]</scope>
    <source>
        <tissue evidence="1">Leaf</tissue>
    </source>
</reference>
<dbReference type="InterPro" id="IPR045021">
    <property type="entry name" value="PSI1/2/3"/>
</dbReference>
<accession>A0A8T0KB87</accession>
<name>A0A8T0KB87_PHAAN</name>
<dbReference type="PANTHER" id="PTHR31730">
    <property type="entry name" value="OS01G0873900 PROTEIN"/>
    <property type="match status" value="1"/>
</dbReference>
<dbReference type="Proteomes" id="UP000743370">
    <property type="component" value="Unassembled WGS sequence"/>
</dbReference>
<gene>
    <name evidence="1" type="ORF">HKW66_Vig0229630</name>
</gene>
<evidence type="ECO:0008006" key="3">
    <source>
        <dbReference type="Google" id="ProtNLM"/>
    </source>
</evidence>
<comment type="caution">
    <text evidence="1">The sequence shown here is derived from an EMBL/GenBank/DDBJ whole genome shotgun (WGS) entry which is preliminary data.</text>
</comment>
<protein>
    <recommendedName>
        <fullName evidence="3">DUF668 domain-containing protein</fullName>
    </recommendedName>
</protein>